<dbReference type="Gene3D" id="1.10.3450.10">
    <property type="entry name" value="TTHA0068-like"/>
    <property type="match status" value="1"/>
</dbReference>
<dbReference type="AlphaFoldDB" id="A0A9C7G9Z0"/>
<accession>A0A9C7G9Z0</accession>
<dbReference type="PANTHER" id="PTHR34796:SF1">
    <property type="entry name" value="EXPRESSED PROTEIN"/>
    <property type="match status" value="1"/>
</dbReference>
<keyword evidence="2" id="KW-1185">Reference proteome</keyword>
<organism evidence="1 2">
    <name type="scientific">Pseudoneobacillus rhizosphaerae</name>
    <dbReference type="NCBI Taxonomy" id="2880968"/>
    <lineage>
        <taxon>Bacteria</taxon>
        <taxon>Bacillati</taxon>
        <taxon>Bacillota</taxon>
        <taxon>Bacilli</taxon>
        <taxon>Bacillales</taxon>
        <taxon>Bacillaceae</taxon>
        <taxon>Pseudoneobacillus</taxon>
    </lineage>
</organism>
<name>A0A9C7G9Z0_9BACI</name>
<sequence length="176" mass="21050">MIPIAFIKYLYHFHVDRDYFECHEILEEYWKEETDQQKNSIWVGFILLAVANYHHRRNNFPGATRTLEKAIAIFHNQKENVANLDINVEQFTELLQNHMINLKKSNSYQSYSLPLRLSNKQLSQCYSQEEISQIDWGKESDLYDASLINRHKIRDRSDIITERQNALIQRKKTQCD</sequence>
<dbReference type="Proteomes" id="UP000789845">
    <property type="component" value="Unassembled WGS sequence"/>
</dbReference>
<evidence type="ECO:0000313" key="1">
    <source>
        <dbReference type="EMBL" id="CAG9608365.1"/>
    </source>
</evidence>
<reference evidence="1" key="1">
    <citation type="submission" date="2021-10" db="EMBL/GenBank/DDBJ databases">
        <authorList>
            <person name="Criscuolo A."/>
        </authorList>
    </citation>
    <scope>NUCLEOTIDE SEQUENCE</scope>
    <source>
        <strain evidence="1">CIP111885</strain>
    </source>
</reference>
<evidence type="ECO:0000313" key="2">
    <source>
        <dbReference type="Proteomes" id="UP000789845"/>
    </source>
</evidence>
<evidence type="ECO:0008006" key="3">
    <source>
        <dbReference type="Google" id="ProtNLM"/>
    </source>
</evidence>
<dbReference type="InterPro" id="IPR005500">
    <property type="entry name" value="DUF309"/>
</dbReference>
<dbReference type="SUPFAM" id="SSF140663">
    <property type="entry name" value="TTHA0068-like"/>
    <property type="match status" value="1"/>
</dbReference>
<dbReference type="InterPro" id="IPR023203">
    <property type="entry name" value="TTHA0068_sf"/>
</dbReference>
<protein>
    <recommendedName>
        <fullName evidence="3">DUF309 domain-containing protein</fullName>
    </recommendedName>
</protein>
<dbReference type="Pfam" id="PF03745">
    <property type="entry name" value="DUF309"/>
    <property type="match status" value="1"/>
</dbReference>
<dbReference type="RefSeq" id="WP_230496599.1">
    <property type="nucleotide sequence ID" value="NZ_CAKJTG010000009.1"/>
</dbReference>
<dbReference type="PANTHER" id="PTHR34796">
    <property type="entry name" value="EXPRESSED PROTEIN"/>
    <property type="match status" value="1"/>
</dbReference>
<proteinExistence type="predicted"/>
<gene>
    <name evidence="1" type="ORF">NEOCIP111885_02057</name>
</gene>
<comment type="caution">
    <text evidence="1">The sequence shown here is derived from an EMBL/GenBank/DDBJ whole genome shotgun (WGS) entry which is preliminary data.</text>
</comment>
<dbReference type="EMBL" id="CAKJTG010000009">
    <property type="protein sequence ID" value="CAG9608365.1"/>
    <property type="molecule type" value="Genomic_DNA"/>
</dbReference>